<evidence type="ECO:0000313" key="2">
    <source>
        <dbReference type="EMBL" id="KAL2635229.1"/>
    </source>
</evidence>
<name>A0ABD1YZH4_9MARC</name>
<gene>
    <name evidence="2" type="ORF">R1flu_006708</name>
</gene>
<reference evidence="2 3" key="1">
    <citation type="submission" date="2024-09" db="EMBL/GenBank/DDBJ databases">
        <title>Chromosome-scale assembly of Riccia fluitans.</title>
        <authorList>
            <person name="Paukszto L."/>
            <person name="Sawicki J."/>
            <person name="Karawczyk K."/>
            <person name="Piernik-Szablinska J."/>
            <person name="Szczecinska M."/>
            <person name="Mazdziarz M."/>
        </authorList>
    </citation>
    <scope>NUCLEOTIDE SEQUENCE [LARGE SCALE GENOMIC DNA]</scope>
    <source>
        <strain evidence="2">Rf_01</strain>
        <tissue evidence="2">Aerial parts of the thallus</tissue>
    </source>
</reference>
<feature type="region of interest" description="Disordered" evidence="1">
    <location>
        <begin position="142"/>
        <end position="163"/>
    </location>
</feature>
<dbReference type="AlphaFoldDB" id="A0ABD1YZH4"/>
<evidence type="ECO:0000256" key="1">
    <source>
        <dbReference type="SAM" id="MobiDB-lite"/>
    </source>
</evidence>
<protein>
    <submittedName>
        <fullName evidence="2">Uncharacterized protein</fullName>
    </submittedName>
</protein>
<comment type="caution">
    <text evidence="2">The sequence shown here is derived from an EMBL/GenBank/DDBJ whole genome shotgun (WGS) entry which is preliminary data.</text>
</comment>
<sequence length="163" mass="18620">MTPTILGMRSYNDFTQCKQTPHVPLQNPSQPDLNLFDQEYIEGTTQTKRKKCPRGECGEKAHYDVATMKGDILPADEFDEDKNEAPIDQEIIDLEGWKSGVGKKPEKKPSGKACEWRVSCLYNKRRQEWKITKAQLTRTCPQVEGPLEKSNVAGKGNWEQDNY</sequence>
<keyword evidence="3" id="KW-1185">Reference proteome</keyword>
<accession>A0ABD1YZH4</accession>
<proteinExistence type="predicted"/>
<dbReference type="Proteomes" id="UP001605036">
    <property type="component" value="Unassembled WGS sequence"/>
</dbReference>
<organism evidence="2 3">
    <name type="scientific">Riccia fluitans</name>
    <dbReference type="NCBI Taxonomy" id="41844"/>
    <lineage>
        <taxon>Eukaryota</taxon>
        <taxon>Viridiplantae</taxon>
        <taxon>Streptophyta</taxon>
        <taxon>Embryophyta</taxon>
        <taxon>Marchantiophyta</taxon>
        <taxon>Marchantiopsida</taxon>
        <taxon>Marchantiidae</taxon>
        <taxon>Marchantiales</taxon>
        <taxon>Ricciaceae</taxon>
        <taxon>Riccia</taxon>
    </lineage>
</organism>
<evidence type="ECO:0000313" key="3">
    <source>
        <dbReference type="Proteomes" id="UP001605036"/>
    </source>
</evidence>
<dbReference type="EMBL" id="JBHFFA010000003">
    <property type="protein sequence ID" value="KAL2635229.1"/>
    <property type="molecule type" value="Genomic_DNA"/>
</dbReference>